<evidence type="ECO:0000256" key="2">
    <source>
        <dbReference type="SAM" id="Phobius"/>
    </source>
</evidence>
<dbReference type="OrthoDB" id="5990311at2759"/>
<evidence type="ECO:0000256" key="1">
    <source>
        <dbReference type="SAM" id="MobiDB-lite"/>
    </source>
</evidence>
<keyword evidence="2" id="KW-0812">Transmembrane</keyword>
<evidence type="ECO:0000256" key="3">
    <source>
        <dbReference type="SAM" id="SignalP"/>
    </source>
</evidence>
<keyword evidence="3" id="KW-0732">Signal</keyword>
<dbReference type="Proteomes" id="UP000225706">
    <property type="component" value="Unassembled WGS sequence"/>
</dbReference>
<protein>
    <recommendedName>
        <fullName evidence="6">WAP domain-containing protein</fullName>
    </recommendedName>
</protein>
<keyword evidence="2" id="KW-0472">Membrane</keyword>
<comment type="caution">
    <text evidence="4">The sequence shown here is derived from an EMBL/GenBank/DDBJ whole genome shotgun (WGS) entry which is preliminary data.</text>
</comment>
<evidence type="ECO:0008006" key="6">
    <source>
        <dbReference type="Google" id="ProtNLM"/>
    </source>
</evidence>
<organism evidence="4 5">
    <name type="scientific">Stylophora pistillata</name>
    <name type="common">Smooth cauliflower coral</name>
    <dbReference type="NCBI Taxonomy" id="50429"/>
    <lineage>
        <taxon>Eukaryota</taxon>
        <taxon>Metazoa</taxon>
        <taxon>Cnidaria</taxon>
        <taxon>Anthozoa</taxon>
        <taxon>Hexacorallia</taxon>
        <taxon>Scleractinia</taxon>
        <taxon>Astrocoeniina</taxon>
        <taxon>Pocilloporidae</taxon>
        <taxon>Stylophora</taxon>
    </lineage>
</organism>
<proteinExistence type="predicted"/>
<gene>
    <name evidence="4" type="ORF">AWC38_SpisGene1730</name>
</gene>
<feature type="compositionally biased region" description="Pro residues" evidence="1">
    <location>
        <begin position="187"/>
        <end position="203"/>
    </location>
</feature>
<feature type="transmembrane region" description="Helical" evidence="2">
    <location>
        <begin position="309"/>
        <end position="329"/>
    </location>
</feature>
<feature type="region of interest" description="Disordered" evidence="1">
    <location>
        <begin position="357"/>
        <end position="423"/>
    </location>
</feature>
<feature type="transmembrane region" description="Helical" evidence="2">
    <location>
        <begin position="104"/>
        <end position="130"/>
    </location>
</feature>
<dbReference type="EMBL" id="LSMT01000012">
    <property type="protein sequence ID" value="PFX33453.1"/>
    <property type="molecule type" value="Genomic_DNA"/>
</dbReference>
<name>A0A2B4SWI9_STYPI</name>
<feature type="signal peptide" evidence="3">
    <location>
        <begin position="1"/>
        <end position="21"/>
    </location>
</feature>
<feature type="region of interest" description="Disordered" evidence="1">
    <location>
        <begin position="174"/>
        <end position="217"/>
    </location>
</feature>
<evidence type="ECO:0000313" key="4">
    <source>
        <dbReference type="EMBL" id="PFX33453.1"/>
    </source>
</evidence>
<evidence type="ECO:0000313" key="5">
    <source>
        <dbReference type="Proteomes" id="UP000225706"/>
    </source>
</evidence>
<dbReference type="AlphaFoldDB" id="A0A2B4SWI9"/>
<keyword evidence="2" id="KW-1133">Transmembrane helix</keyword>
<sequence length="423" mass="46557">MMKAYFAFTVFSHCFVTVTQAWCSRSSYNCGLGQVCCNNQCVIGSSCVGKSCTIESDCDYGEICCSSECTNSFDCDGFWCNSNSDCGHLSCCDGICQYDNCIDWTAIILGSIFGSLGMIFIIVVCTVFACRRQRRLHGGRVIVGQRVTTTTTVRSATQSIQPYHSLPYQQGYQHYPPPQYEPHQTNRPPPYIPGPSGQPPPYTGEPQGTAGRVYTPKPSYGAVASAPPVQAGMGKNFGHPRCKNLTRFSLFHEESVSTGRCRKSRNSTGRCPPNSCTLDSDCSHKEICCDKSCQRSECYPPRTPNGTDFGLVVGAFILICFLIATGWFIRFLKRRAPYDRLGHQNFSNVLAAGENSYEIEPRPPHKGGVPPSYHEKEETPNPPPLYEERQRVFPPPSYSTGTTTADEPPPPYKGANYGSSEGV</sequence>
<accession>A0A2B4SWI9</accession>
<feature type="chain" id="PRO_5012202796" description="WAP domain-containing protein" evidence="3">
    <location>
        <begin position="22"/>
        <end position="423"/>
    </location>
</feature>
<keyword evidence="5" id="KW-1185">Reference proteome</keyword>
<reference evidence="5" key="1">
    <citation type="journal article" date="2017" name="bioRxiv">
        <title>Comparative analysis of the genomes of Stylophora pistillata and Acropora digitifera provides evidence for extensive differences between species of corals.</title>
        <authorList>
            <person name="Voolstra C.R."/>
            <person name="Li Y."/>
            <person name="Liew Y.J."/>
            <person name="Baumgarten S."/>
            <person name="Zoccola D."/>
            <person name="Flot J.-F."/>
            <person name="Tambutte S."/>
            <person name="Allemand D."/>
            <person name="Aranda M."/>
        </authorList>
    </citation>
    <scope>NUCLEOTIDE SEQUENCE [LARGE SCALE GENOMIC DNA]</scope>
</reference>